<dbReference type="AlphaFoldDB" id="A0AAI9VD96"/>
<organism evidence="2 3">
    <name type="scientific">Colletotrichum cuscutae</name>
    <dbReference type="NCBI Taxonomy" id="1209917"/>
    <lineage>
        <taxon>Eukaryota</taxon>
        <taxon>Fungi</taxon>
        <taxon>Dikarya</taxon>
        <taxon>Ascomycota</taxon>
        <taxon>Pezizomycotina</taxon>
        <taxon>Sordariomycetes</taxon>
        <taxon>Hypocreomycetidae</taxon>
        <taxon>Glomerellales</taxon>
        <taxon>Glomerellaceae</taxon>
        <taxon>Colletotrichum</taxon>
        <taxon>Colletotrichum acutatum species complex</taxon>
    </lineage>
</organism>
<gene>
    <name evidence="2" type="ORF">CCUS01_16412</name>
</gene>
<protein>
    <submittedName>
        <fullName evidence="2">Uncharacterized protein</fullName>
    </submittedName>
</protein>
<keyword evidence="3" id="KW-1185">Reference proteome</keyword>
<feature type="coiled-coil region" evidence="1">
    <location>
        <begin position="46"/>
        <end position="73"/>
    </location>
</feature>
<evidence type="ECO:0000256" key="1">
    <source>
        <dbReference type="SAM" id="Coils"/>
    </source>
</evidence>
<evidence type="ECO:0000313" key="3">
    <source>
        <dbReference type="Proteomes" id="UP001239213"/>
    </source>
</evidence>
<proteinExistence type="predicted"/>
<sequence length="277" mass="31197">MSLPEVQDAVERLGCELDDIRRKAEERQAAAQSDLEAETPVLQTQVRAINERIKELQEKIGACRRERNAVFERQTEIEEAFDASVQHMRKTSALPNTQTLLDFMNGGKPVSSNRVSPMSPSSAGFFLDPRVEAGHADELALVAEEHSPYYLALPASISILLAKRRAEDAPETLGKRLRSVPSAMELVEKTIRFDELFNDRNARYKHRIVQYNEGWFILRCDEHDMHFPYRAALAAGSYLKAYAHNGPSAALPAVIEAFGIRVLGCDKEKAELNNERF</sequence>
<reference evidence="2" key="1">
    <citation type="submission" date="2016-11" db="EMBL/GenBank/DDBJ databases">
        <title>The genome sequence of Colletotrichum cuscutae.</title>
        <authorList>
            <person name="Baroncelli R."/>
        </authorList>
    </citation>
    <scope>NUCLEOTIDE SEQUENCE</scope>
    <source>
        <strain evidence="2">IMI 304802</strain>
    </source>
</reference>
<dbReference type="EMBL" id="MPDP01000120">
    <property type="protein sequence ID" value="KAK1479031.1"/>
    <property type="molecule type" value="Genomic_DNA"/>
</dbReference>
<dbReference type="Proteomes" id="UP001239213">
    <property type="component" value="Unassembled WGS sequence"/>
</dbReference>
<name>A0AAI9VD96_9PEZI</name>
<comment type="caution">
    <text evidence="2">The sequence shown here is derived from an EMBL/GenBank/DDBJ whole genome shotgun (WGS) entry which is preliminary data.</text>
</comment>
<keyword evidence="1" id="KW-0175">Coiled coil</keyword>
<evidence type="ECO:0000313" key="2">
    <source>
        <dbReference type="EMBL" id="KAK1479031.1"/>
    </source>
</evidence>
<accession>A0AAI9VD96</accession>